<sequence>MDLNLHFPALQSLQVATASTCMDKSLDGPSVGNFSTCLGNITVDNTNHHNIDSLDEPLARQIESLNAEIFALRAELEAKNKGPSVQPLGSETKWTDIVAPNSGSMRMRLSYHAPRVQDDEIVVSPPASVEESGGAQWAEYARICVEVTVDSVLRDHVTVLYSNGNSATINVHYPWKPLSCTKCLIFGHSDSQCKNGVAHAACPDAMPVTGCSDVPGAGGPLGISGASPFSLGESSSGVQDVSTNPTRKSPPTTRISQSGGKQGSGKAVVDMSSPDKLRNVNTFAVLDSAVIPMDDSQTAVVMEGNLSSSFGDFMDNSFNDDVCQAKDQPKGRGRTQAKGGGAKKGLNNPIKQQEVASCVYVHKLCLFGLLETEVRSENLDSAIKHCFPRHWVFVLEFHKAFHLSTVYGFNQSSERRSLWSDMKSLHAGIGGRAWMQLGDFNVVRKPSERLDGFDSTAAAEFNSCIDFLNMDDMPTKGFWYTWSNKRGGDGDNKSRLDRVVVNTGWMDDYPDSEVCVEAPGISDHSPLIVTVIREHVRRCPFTFFNFWMTHSKFKEVISSSWSAPARGCDMQRLSQKLTRLKPVLKDFNRSYYSNISSRVATAREELMQIQGQCLTSPYNTDLCNKEKIVHSIDKLGIWPKLPVFLGLFYLEIRRHLHQEYSLFNVGRTPVGVRFNPADFPFRTADGAFNDPFNEGAGSEGTFFGRNVLPVNQQDKIELKAPREVANQCPLQSFKFYKTEEVPTGFHEIKSGYKNIRTPWWDGSAVYGSNAEKLKQVRTFKDGKLKISRHGLLLHDQNGSPLTGDVRNGWAGLSTLQALFVQEHNAVCDMLKKEYPELEGEELYRHARLVTSAVIAKIHTIDWTVELLKTDMLLAGMRANWYGLLGKKFKDTFGHVGGAILSGLAGMKKPNNHGVPYSLTEEFVSVYRMHSLLPDQILLRHITATPGPNKSPPLNDKVPLLKLIGHKGEKAVEEIGLRRQLVSMGHQACGALELWNYPVGLRDIIPQDPDGVDRPDHVDLPALEVYRDRERKVARYNDFRRSLLLIPISKWEDLTDDQEAIETLKDVYGDDVEELDLLVGLMAEKKIKGFAISETAFIIFLLMASRRLEADRFFTTNFNEETYTKKGLEWVNTTEGLKDVIDRHYPAMTGTWMNSTSAFTVWDAPPETPNPIPLYLRIPH</sequence>
<accession>A0ACB7Y1F3</accession>
<name>A0ACB7Y1F3_9ERIC</name>
<proteinExistence type="predicted"/>
<comment type="caution">
    <text evidence="1">The sequence shown here is derived from an EMBL/GenBank/DDBJ whole genome shotgun (WGS) entry which is preliminary data.</text>
</comment>
<reference evidence="1 2" key="1">
    <citation type="journal article" date="2021" name="Hortic Res">
        <title>High-quality reference genome and annotation aids understanding of berry development for evergreen blueberry (Vaccinium darrowii).</title>
        <authorList>
            <person name="Yu J."/>
            <person name="Hulse-Kemp A.M."/>
            <person name="Babiker E."/>
            <person name="Staton M."/>
        </authorList>
    </citation>
    <scope>NUCLEOTIDE SEQUENCE [LARGE SCALE GENOMIC DNA]</scope>
    <source>
        <strain evidence="2">cv. NJ 8807/NJ 8810</strain>
        <tissue evidence="1">Young leaf</tissue>
    </source>
</reference>
<gene>
    <name evidence="1" type="ORF">Vadar_017809</name>
</gene>
<evidence type="ECO:0000313" key="2">
    <source>
        <dbReference type="Proteomes" id="UP000828048"/>
    </source>
</evidence>
<keyword evidence="2" id="KW-1185">Reference proteome</keyword>
<organism evidence="1 2">
    <name type="scientific">Vaccinium darrowii</name>
    <dbReference type="NCBI Taxonomy" id="229202"/>
    <lineage>
        <taxon>Eukaryota</taxon>
        <taxon>Viridiplantae</taxon>
        <taxon>Streptophyta</taxon>
        <taxon>Embryophyta</taxon>
        <taxon>Tracheophyta</taxon>
        <taxon>Spermatophyta</taxon>
        <taxon>Magnoliopsida</taxon>
        <taxon>eudicotyledons</taxon>
        <taxon>Gunneridae</taxon>
        <taxon>Pentapetalae</taxon>
        <taxon>asterids</taxon>
        <taxon>Ericales</taxon>
        <taxon>Ericaceae</taxon>
        <taxon>Vaccinioideae</taxon>
        <taxon>Vaccinieae</taxon>
        <taxon>Vaccinium</taxon>
    </lineage>
</organism>
<evidence type="ECO:0000313" key="1">
    <source>
        <dbReference type="EMBL" id="KAH7846760.1"/>
    </source>
</evidence>
<dbReference type="EMBL" id="CM037155">
    <property type="protein sequence ID" value="KAH7846760.1"/>
    <property type="molecule type" value="Genomic_DNA"/>
</dbReference>
<dbReference type="Proteomes" id="UP000828048">
    <property type="component" value="Chromosome 5"/>
</dbReference>
<protein>
    <submittedName>
        <fullName evidence="1">Uncharacterized protein</fullName>
    </submittedName>
</protein>